<sequence>MTRLTVDLDTEKTTVTLPGDQGTVTLSAAPLPAPEHGVQLPIVGGRLNSETVATADEYLTITLPWTTEPAFVTRFLTAWAAGEEAALPANQAAGLADYFDLLIRLLTRLGIQSGQTVPAPAKKKAAKARHRFDKALADRPFHVARHGSTATVYWTGRNEMTVKAGAVLAQEQLINRDGSLRYSTKYGEKLRADHAAAITDGQTIADIHLRSVNEVGLFLYFGDTNGWLELVDDGGHTLDALTKVD</sequence>
<proteinExistence type="predicted"/>
<dbReference type="eggNOG" id="ENOG5032VTB">
    <property type="taxonomic scope" value="Bacteria"/>
</dbReference>
<evidence type="ECO:0000313" key="2">
    <source>
        <dbReference type="Proteomes" id="UP000050949"/>
    </source>
</evidence>
<protein>
    <submittedName>
        <fullName evidence="1">Uncharacterized protein</fullName>
    </submittedName>
</protein>
<dbReference type="EMBL" id="AZFW01000048">
    <property type="protein sequence ID" value="KRM27465.1"/>
    <property type="molecule type" value="Genomic_DNA"/>
</dbReference>
<comment type="caution">
    <text evidence="1">The sequence shown here is derived from an EMBL/GenBank/DDBJ whole genome shotgun (WGS) entry which is preliminary data.</text>
</comment>
<name>A0A0R1XHW3_9LACO</name>
<evidence type="ECO:0000313" key="1">
    <source>
        <dbReference type="EMBL" id="KRM27465.1"/>
    </source>
</evidence>
<gene>
    <name evidence="1" type="ORF">FC91_GL002477</name>
</gene>
<dbReference type="OrthoDB" id="3238747at2"/>
<dbReference type="AlphaFoldDB" id="A0A0R1XHW3"/>
<dbReference type="RefSeq" id="WP_051225202.1">
    <property type="nucleotide sequence ID" value="NZ_AUEH01000012.1"/>
</dbReference>
<organism evidence="1 2">
    <name type="scientific">Schleiferilactobacillus harbinensis DSM 16991</name>
    <dbReference type="NCBI Taxonomy" id="1122147"/>
    <lineage>
        <taxon>Bacteria</taxon>
        <taxon>Bacillati</taxon>
        <taxon>Bacillota</taxon>
        <taxon>Bacilli</taxon>
        <taxon>Lactobacillales</taxon>
        <taxon>Lactobacillaceae</taxon>
        <taxon>Schleiferilactobacillus</taxon>
    </lineage>
</organism>
<accession>A0A0R1XHW3</accession>
<dbReference type="PATRIC" id="fig|1122147.4.peg.2558"/>
<reference evidence="1 2" key="1">
    <citation type="journal article" date="2015" name="Genome Announc.">
        <title>Expanding the biotechnology potential of lactobacilli through comparative genomics of 213 strains and associated genera.</title>
        <authorList>
            <person name="Sun Z."/>
            <person name="Harris H.M."/>
            <person name="McCann A."/>
            <person name="Guo C."/>
            <person name="Argimon S."/>
            <person name="Zhang W."/>
            <person name="Yang X."/>
            <person name="Jeffery I.B."/>
            <person name="Cooney J.C."/>
            <person name="Kagawa T.F."/>
            <person name="Liu W."/>
            <person name="Song Y."/>
            <person name="Salvetti E."/>
            <person name="Wrobel A."/>
            <person name="Rasinkangas P."/>
            <person name="Parkhill J."/>
            <person name="Rea M.C."/>
            <person name="O'Sullivan O."/>
            <person name="Ritari J."/>
            <person name="Douillard F.P."/>
            <person name="Paul Ross R."/>
            <person name="Yang R."/>
            <person name="Briner A.E."/>
            <person name="Felis G.E."/>
            <person name="de Vos W.M."/>
            <person name="Barrangou R."/>
            <person name="Klaenhammer T.R."/>
            <person name="Caufield P.W."/>
            <person name="Cui Y."/>
            <person name="Zhang H."/>
            <person name="O'Toole P.W."/>
        </authorList>
    </citation>
    <scope>NUCLEOTIDE SEQUENCE [LARGE SCALE GENOMIC DNA]</scope>
    <source>
        <strain evidence="1 2">DSM 16991</strain>
    </source>
</reference>
<dbReference type="Proteomes" id="UP000050949">
    <property type="component" value="Unassembled WGS sequence"/>
</dbReference>